<protein>
    <submittedName>
        <fullName evidence="1">Uncharacterized protein</fullName>
    </submittedName>
</protein>
<name>K2SHL5_MACPH</name>
<dbReference type="InParanoid" id="K2SHL5"/>
<organism evidence="1 2">
    <name type="scientific">Macrophomina phaseolina (strain MS6)</name>
    <name type="common">Charcoal rot fungus</name>
    <dbReference type="NCBI Taxonomy" id="1126212"/>
    <lineage>
        <taxon>Eukaryota</taxon>
        <taxon>Fungi</taxon>
        <taxon>Dikarya</taxon>
        <taxon>Ascomycota</taxon>
        <taxon>Pezizomycotina</taxon>
        <taxon>Dothideomycetes</taxon>
        <taxon>Dothideomycetes incertae sedis</taxon>
        <taxon>Botryosphaeriales</taxon>
        <taxon>Botryosphaeriaceae</taxon>
        <taxon>Macrophomina</taxon>
    </lineage>
</organism>
<dbReference type="Proteomes" id="UP000007129">
    <property type="component" value="Unassembled WGS sequence"/>
</dbReference>
<accession>K2SHL5</accession>
<gene>
    <name evidence="1" type="ORF">MPH_06467</name>
</gene>
<feature type="non-terminal residue" evidence="1">
    <location>
        <position position="1"/>
    </location>
</feature>
<evidence type="ECO:0000313" key="2">
    <source>
        <dbReference type="Proteomes" id="UP000007129"/>
    </source>
</evidence>
<proteinExistence type="predicted"/>
<dbReference type="HOGENOM" id="CLU_2284097_0_0_1"/>
<reference evidence="1 2" key="1">
    <citation type="journal article" date="2012" name="BMC Genomics">
        <title>Tools to kill: Genome of one of the most destructive plant pathogenic fungi Macrophomina phaseolina.</title>
        <authorList>
            <person name="Islam M.S."/>
            <person name="Haque M.S."/>
            <person name="Islam M.M."/>
            <person name="Emdad E.M."/>
            <person name="Halim A."/>
            <person name="Hossen Q.M.M."/>
            <person name="Hossain M.Z."/>
            <person name="Ahmed B."/>
            <person name="Rahim S."/>
            <person name="Rahman M.S."/>
            <person name="Alam M.M."/>
            <person name="Hou S."/>
            <person name="Wan X."/>
            <person name="Saito J.A."/>
            <person name="Alam M."/>
        </authorList>
    </citation>
    <scope>NUCLEOTIDE SEQUENCE [LARGE SCALE GENOMIC DNA]</scope>
    <source>
        <strain evidence="1 2">MS6</strain>
    </source>
</reference>
<dbReference type="AlphaFoldDB" id="K2SHL5"/>
<sequence length="102" mass="11861">ANDNRANLYAHFQMGDLMSVYPLEQQRRRWWSGSFTYVTRVYHVFMQILKSQRTSVSRHQQTICALDSLHLNEASWDEGSRASHSGLPVNNSSSYKHISFLI</sequence>
<comment type="caution">
    <text evidence="1">The sequence shown here is derived from an EMBL/GenBank/DDBJ whole genome shotgun (WGS) entry which is preliminary data.</text>
</comment>
<dbReference type="EMBL" id="AHHD01000277">
    <property type="protein sequence ID" value="EKG16340.1"/>
    <property type="molecule type" value="Genomic_DNA"/>
</dbReference>
<dbReference type="VEuPathDB" id="FungiDB:MPH_06467"/>
<evidence type="ECO:0000313" key="1">
    <source>
        <dbReference type="EMBL" id="EKG16340.1"/>
    </source>
</evidence>